<name>A0ABS9UND6_9BACT</name>
<dbReference type="RefSeq" id="WP_241274380.1">
    <property type="nucleotide sequence ID" value="NZ_JAKZGS010000004.1"/>
</dbReference>
<evidence type="ECO:0000313" key="1">
    <source>
        <dbReference type="EMBL" id="MCH7397869.1"/>
    </source>
</evidence>
<reference evidence="1" key="1">
    <citation type="submission" date="2022-03" db="EMBL/GenBank/DDBJ databases">
        <title>De novo assembled genomes of Belliella spp. (Cyclobacteriaceae) strains.</title>
        <authorList>
            <person name="Szabo A."/>
            <person name="Korponai K."/>
            <person name="Felfoldi T."/>
        </authorList>
    </citation>
    <scope>NUCLEOTIDE SEQUENCE</scope>
    <source>
        <strain evidence="1">DSM 107340</strain>
    </source>
</reference>
<accession>A0ABS9UND6</accession>
<evidence type="ECO:0008006" key="3">
    <source>
        <dbReference type="Google" id="ProtNLM"/>
    </source>
</evidence>
<sequence length="94" mass="10677">MRFYAASSSTYHGLAAFFNFEYANYKKKVSPIINLKLGNGQLWNQYENGSRNFYGEITAGPMIKLSPKTQLYAKTGMMIQQQASIIPIKIGLRF</sequence>
<comment type="caution">
    <text evidence="1">The sequence shown here is derived from an EMBL/GenBank/DDBJ whole genome shotgun (WGS) entry which is preliminary data.</text>
</comment>
<proteinExistence type="predicted"/>
<protein>
    <recommendedName>
        <fullName evidence="3">Outer membrane protein beta-barrel domain-containing protein</fullName>
    </recommendedName>
</protein>
<keyword evidence="2" id="KW-1185">Reference proteome</keyword>
<dbReference type="Proteomes" id="UP001165488">
    <property type="component" value="Unassembled WGS sequence"/>
</dbReference>
<organism evidence="1 2">
    <name type="scientific">Belliella calami</name>
    <dbReference type="NCBI Taxonomy" id="2923436"/>
    <lineage>
        <taxon>Bacteria</taxon>
        <taxon>Pseudomonadati</taxon>
        <taxon>Bacteroidota</taxon>
        <taxon>Cytophagia</taxon>
        <taxon>Cytophagales</taxon>
        <taxon>Cyclobacteriaceae</taxon>
        <taxon>Belliella</taxon>
    </lineage>
</organism>
<evidence type="ECO:0000313" key="2">
    <source>
        <dbReference type="Proteomes" id="UP001165488"/>
    </source>
</evidence>
<gene>
    <name evidence="1" type="ORF">MM236_07710</name>
</gene>
<dbReference type="EMBL" id="JAKZGS010000004">
    <property type="protein sequence ID" value="MCH7397869.1"/>
    <property type="molecule type" value="Genomic_DNA"/>
</dbReference>